<evidence type="ECO:0000256" key="4">
    <source>
        <dbReference type="ARBA" id="ARBA00029447"/>
    </source>
</evidence>
<dbReference type="AlphaFoldDB" id="A0A2S2CSP3"/>
<dbReference type="InterPro" id="IPR004089">
    <property type="entry name" value="MCPsignal_dom"/>
</dbReference>
<keyword evidence="2" id="KW-1003">Cell membrane</keyword>
<feature type="domain" description="HAMP" evidence="9">
    <location>
        <begin position="212"/>
        <end position="265"/>
    </location>
</feature>
<organism evidence="10 11">
    <name type="scientific">Azospirillum thermophilum</name>
    <dbReference type="NCBI Taxonomy" id="2202148"/>
    <lineage>
        <taxon>Bacteria</taxon>
        <taxon>Pseudomonadati</taxon>
        <taxon>Pseudomonadota</taxon>
        <taxon>Alphaproteobacteria</taxon>
        <taxon>Rhodospirillales</taxon>
        <taxon>Azospirillaceae</taxon>
        <taxon>Azospirillum</taxon>
    </lineage>
</organism>
<dbReference type="GO" id="GO:0007165">
    <property type="term" value="P:signal transduction"/>
    <property type="evidence" value="ECO:0007669"/>
    <property type="project" value="UniProtKB-KW"/>
</dbReference>
<dbReference type="PANTHER" id="PTHR32089:SF112">
    <property type="entry name" value="LYSOZYME-LIKE PROTEIN-RELATED"/>
    <property type="match status" value="1"/>
</dbReference>
<gene>
    <name evidence="10" type="ORF">DEW08_15855</name>
</gene>
<dbReference type="PANTHER" id="PTHR32089">
    <property type="entry name" value="METHYL-ACCEPTING CHEMOTAXIS PROTEIN MCPB"/>
    <property type="match status" value="1"/>
</dbReference>
<dbReference type="Gene3D" id="6.10.340.10">
    <property type="match status" value="1"/>
</dbReference>
<dbReference type="Proteomes" id="UP000245629">
    <property type="component" value="Chromosome 2"/>
</dbReference>
<dbReference type="Pfam" id="PF00015">
    <property type="entry name" value="MCPsignal"/>
    <property type="match status" value="1"/>
</dbReference>
<feature type="domain" description="T-SNARE coiled-coil homology" evidence="8">
    <location>
        <begin position="457"/>
        <end position="519"/>
    </location>
</feature>
<keyword evidence="11" id="KW-1185">Reference proteome</keyword>
<dbReference type="RefSeq" id="WP_109328712.1">
    <property type="nucleotide sequence ID" value="NZ_CP029353.1"/>
</dbReference>
<keyword evidence="6" id="KW-1133">Transmembrane helix</keyword>
<dbReference type="OrthoDB" id="8432247at2"/>
<accession>A0A2S2CSP3</accession>
<comment type="subcellular location">
    <subcellularLocation>
        <location evidence="1">Cell inner membrane</location>
        <topology evidence="1">Multi-pass membrane protein</topology>
    </subcellularLocation>
</comment>
<dbReference type="Pfam" id="PF00672">
    <property type="entry name" value="HAMP"/>
    <property type="match status" value="1"/>
</dbReference>
<dbReference type="PROSITE" id="PS50111">
    <property type="entry name" value="CHEMOTAXIS_TRANSDUC_2"/>
    <property type="match status" value="1"/>
</dbReference>
<dbReference type="GO" id="GO:0005886">
    <property type="term" value="C:plasma membrane"/>
    <property type="evidence" value="ECO:0007669"/>
    <property type="project" value="UniProtKB-SubCell"/>
</dbReference>
<evidence type="ECO:0000256" key="2">
    <source>
        <dbReference type="ARBA" id="ARBA00022519"/>
    </source>
</evidence>
<protein>
    <submittedName>
        <fullName evidence="10">Methyl-accepting chemotaxis protein</fullName>
    </submittedName>
</protein>
<keyword evidence="6" id="KW-0472">Membrane</keyword>
<dbReference type="EMBL" id="CP029353">
    <property type="protein sequence ID" value="AWK87496.1"/>
    <property type="molecule type" value="Genomic_DNA"/>
</dbReference>
<dbReference type="SMART" id="SM00304">
    <property type="entry name" value="HAMP"/>
    <property type="match status" value="2"/>
</dbReference>
<sequence>MLGNWGIQLKTAVSAAIVGLFAVAIAAAGFYGLRSAERAIADLVGAQRVQLEAFDTRIDVIALSRMEYELGNDPAQVAKFVDQAERRIAELTGRVDKLSAATARPGQLDAIRSGIASYAASVRALLDSMKAFNAKGPGADRAMILEALQRSRTAQMALTDAVKAYNTTVAERTEAATSTALDLAGTMQAILAVTALLALAVGLSVSILLSRTGIVLPLRRLMAEVQRMAANRIDEPVGGVERRDEVGELARAVEGFRQEIVKGRALQAQVDRQREQAIEQAKRRDAMLKEFDAAVSGILRGVAAAATEMESTARGMTSIADRAMHQATNSASASAETSESVQAVAAAIEEMNASIAEIARQVEDSAAVAGTAMREAEQTNAVVGELAQSAQRIGEVVALINSIASQTNLLALNATIEAARAGEAGKGFAVVASEVKSLANQTAKATEEIAAQIAAMQSVTGTAVTAIQGIGGTITRMNEIATAISGAIAEQNATTSEISRSVQHASRATQSVSASLTDLNEAATHTGVAGNEVLMAAQELSRQSESLNHEVDGFLSRIRAA</sequence>
<keyword evidence="2" id="KW-0997">Cell inner membrane</keyword>
<reference evidence="11" key="1">
    <citation type="submission" date="2018-05" db="EMBL/GenBank/DDBJ databases">
        <title>Azospirillum thermophila sp. nov., a novel isolated from hot spring.</title>
        <authorList>
            <person name="Zhao Z."/>
        </authorList>
    </citation>
    <scope>NUCLEOTIDE SEQUENCE [LARGE SCALE GENOMIC DNA]</scope>
    <source>
        <strain evidence="11">CFH 70021</strain>
    </source>
</reference>
<dbReference type="SMART" id="SM00283">
    <property type="entry name" value="MA"/>
    <property type="match status" value="1"/>
</dbReference>
<dbReference type="CDD" id="cd06225">
    <property type="entry name" value="HAMP"/>
    <property type="match status" value="1"/>
</dbReference>
<comment type="similarity">
    <text evidence="4">Belongs to the methyl-accepting chemotaxis (MCP) protein family.</text>
</comment>
<evidence type="ECO:0000313" key="11">
    <source>
        <dbReference type="Proteomes" id="UP000245629"/>
    </source>
</evidence>
<feature type="domain" description="Methyl-accepting transducer" evidence="7">
    <location>
        <begin position="305"/>
        <end position="527"/>
    </location>
</feature>
<evidence type="ECO:0000256" key="1">
    <source>
        <dbReference type="ARBA" id="ARBA00004429"/>
    </source>
</evidence>
<dbReference type="Gene3D" id="1.10.287.950">
    <property type="entry name" value="Methyl-accepting chemotaxis protein"/>
    <property type="match status" value="1"/>
</dbReference>
<keyword evidence="6" id="KW-0812">Transmembrane</keyword>
<dbReference type="PROSITE" id="PS50192">
    <property type="entry name" value="T_SNARE"/>
    <property type="match status" value="1"/>
</dbReference>
<evidence type="ECO:0000259" key="9">
    <source>
        <dbReference type="PROSITE" id="PS50885"/>
    </source>
</evidence>
<proteinExistence type="inferred from homology"/>
<dbReference type="SUPFAM" id="SSF58104">
    <property type="entry name" value="Methyl-accepting chemotaxis protein (MCP) signaling domain"/>
    <property type="match status" value="1"/>
</dbReference>
<dbReference type="InterPro" id="IPR000727">
    <property type="entry name" value="T_SNARE_dom"/>
</dbReference>
<feature type="transmembrane region" description="Helical" evidence="6">
    <location>
        <begin position="189"/>
        <end position="209"/>
    </location>
</feature>
<keyword evidence="3 5" id="KW-0807">Transducer</keyword>
<evidence type="ECO:0000256" key="3">
    <source>
        <dbReference type="ARBA" id="ARBA00023224"/>
    </source>
</evidence>
<dbReference type="PROSITE" id="PS50885">
    <property type="entry name" value="HAMP"/>
    <property type="match status" value="1"/>
</dbReference>
<evidence type="ECO:0000259" key="7">
    <source>
        <dbReference type="PROSITE" id="PS50111"/>
    </source>
</evidence>
<feature type="transmembrane region" description="Helical" evidence="6">
    <location>
        <begin position="12"/>
        <end position="33"/>
    </location>
</feature>
<evidence type="ECO:0000259" key="8">
    <source>
        <dbReference type="PROSITE" id="PS50192"/>
    </source>
</evidence>
<evidence type="ECO:0000256" key="6">
    <source>
        <dbReference type="SAM" id="Phobius"/>
    </source>
</evidence>
<evidence type="ECO:0000256" key="5">
    <source>
        <dbReference type="PROSITE-ProRule" id="PRU00284"/>
    </source>
</evidence>
<name>A0A2S2CSP3_9PROT</name>
<evidence type="ECO:0000313" key="10">
    <source>
        <dbReference type="EMBL" id="AWK87496.1"/>
    </source>
</evidence>
<dbReference type="KEGG" id="azz:DEW08_15855"/>
<dbReference type="InterPro" id="IPR003660">
    <property type="entry name" value="HAMP_dom"/>
</dbReference>